<dbReference type="AlphaFoldDB" id="A0A7X9HGX7"/>
<proteinExistence type="inferred from homology"/>
<dbReference type="CDD" id="cd07560">
    <property type="entry name" value="Peptidase_S41_CPP"/>
    <property type="match status" value="1"/>
</dbReference>
<dbReference type="SUPFAM" id="SSF50156">
    <property type="entry name" value="PDZ domain-like"/>
    <property type="match status" value="1"/>
</dbReference>
<reference evidence="8 9" key="1">
    <citation type="journal article" date="2020" name="Biotechnol. Biofuels">
        <title>New insights from the biogas microbiome by comprehensive genome-resolved metagenomics of nearly 1600 species originating from multiple anaerobic digesters.</title>
        <authorList>
            <person name="Campanaro S."/>
            <person name="Treu L."/>
            <person name="Rodriguez-R L.M."/>
            <person name="Kovalovszki A."/>
            <person name="Ziels R.M."/>
            <person name="Maus I."/>
            <person name="Zhu X."/>
            <person name="Kougias P.G."/>
            <person name="Basile A."/>
            <person name="Luo G."/>
            <person name="Schluter A."/>
            <person name="Konstantinidis K.T."/>
            <person name="Angelidaki I."/>
        </authorList>
    </citation>
    <scope>NUCLEOTIDE SEQUENCE [LARGE SCALE GENOMIC DNA]</scope>
    <source>
        <strain evidence="8">AS27yjCOA_165</strain>
    </source>
</reference>
<evidence type="ECO:0000256" key="3">
    <source>
        <dbReference type="ARBA" id="ARBA00022801"/>
    </source>
</evidence>
<evidence type="ECO:0000313" key="8">
    <source>
        <dbReference type="EMBL" id="NMB70058.1"/>
    </source>
</evidence>
<dbReference type="InterPro" id="IPR004447">
    <property type="entry name" value="Peptidase_S41A"/>
</dbReference>
<dbReference type="SMART" id="SM00228">
    <property type="entry name" value="PDZ"/>
    <property type="match status" value="1"/>
</dbReference>
<dbReference type="PROSITE" id="PS51257">
    <property type="entry name" value="PROKAR_LIPOPROTEIN"/>
    <property type="match status" value="1"/>
</dbReference>
<dbReference type="PANTHER" id="PTHR32060">
    <property type="entry name" value="TAIL-SPECIFIC PROTEASE"/>
    <property type="match status" value="1"/>
</dbReference>
<dbReference type="Pfam" id="PF17820">
    <property type="entry name" value="PDZ_6"/>
    <property type="match status" value="1"/>
</dbReference>
<protein>
    <submittedName>
        <fullName evidence="8">S41 family peptidase</fullName>
    </submittedName>
</protein>
<dbReference type="EMBL" id="JAAZNL010000025">
    <property type="protein sequence ID" value="NMB70058.1"/>
    <property type="molecule type" value="Genomic_DNA"/>
</dbReference>
<dbReference type="NCBIfam" id="TIGR00225">
    <property type="entry name" value="prc"/>
    <property type="match status" value="1"/>
</dbReference>
<dbReference type="GO" id="GO:0004175">
    <property type="term" value="F:endopeptidase activity"/>
    <property type="evidence" value="ECO:0007669"/>
    <property type="project" value="TreeGrafter"/>
</dbReference>
<dbReference type="Proteomes" id="UP000526033">
    <property type="component" value="Unassembled WGS sequence"/>
</dbReference>
<dbReference type="PANTHER" id="PTHR32060:SF30">
    <property type="entry name" value="CARBOXY-TERMINAL PROCESSING PROTEASE CTPA"/>
    <property type="match status" value="1"/>
</dbReference>
<dbReference type="FunFam" id="2.30.42.10:FF:000063">
    <property type="entry name" value="Peptidase, S41 family"/>
    <property type="match status" value="1"/>
</dbReference>
<dbReference type="InterPro" id="IPR036034">
    <property type="entry name" value="PDZ_sf"/>
</dbReference>
<evidence type="ECO:0000259" key="7">
    <source>
        <dbReference type="PROSITE" id="PS50106"/>
    </source>
</evidence>
<keyword evidence="6" id="KW-1133">Transmembrane helix</keyword>
<feature type="domain" description="PDZ" evidence="7">
    <location>
        <begin position="114"/>
        <end position="174"/>
    </location>
</feature>
<dbReference type="SUPFAM" id="SSF52096">
    <property type="entry name" value="ClpP/crotonase"/>
    <property type="match status" value="1"/>
</dbReference>
<accession>A0A7X9HGX7</accession>
<dbReference type="PROSITE" id="PS50106">
    <property type="entry name" value="PDZ"/>
    <property type="match status" value="1"/>
</dbReference>
<keyword evidence="3 5" id="KW-0378">Hydrolase</keyword>
<keyword evidence="6" id="KW-0812">Transmembrane</keyword>
<feature type="transmembrane region" description="Helical" evidence="6">
    <location>
        <begin position="12"/>
        <end position="28"/>
    </location>
</feature>
<dbReference type="Gene3D" id="2.30.42.10">
    <property type="match status" value="1"/>
</dbReference>
<dbReference type="CDD" id="cd06782">
    <property type="entry name" value="cpPDZ_CPP-like"/>
    <property type="match status" value="1"/>
</dbReference>
<evidence type="ECO:0000256" key="2">
    <source>
        <dbReference type="ARBA" id="ARBA00022670"/>
    </source>
</evidence>
<evidence type="ECO:0000256" key="4">
    <source>
        <dbReference type="ARBA" id="ARBA00022825"/>
    </source>
</evidence>
<dbReference type="Pfam" id="PF22694">
    <property type="entry name" value="CtpB_N-like"/>
    <property type="match status" value="1"/>
</dbReference>
<gene>
    <name evidence="8" type="ORF">GYA27_02550</name>
</gene>
<dbReference type="GO" id="GO:0006508">
    <property type="term" value="P:proteolysis"/>
    <property type="evidence" value="ECO:0007669"/>
    <property type="project" value="UniProtKB-KW"/>
</dbReference>
<keyword evidence="4 5" id="KW-0720">Serine protease</keyword>
<keyword evidence="2 5" id="KW-0645">Protease</keyword>
<organism evidence="8 9">
    <name type="scientific">candidate division WWE3 bacterium</name>
    <dbReference type="NCBI Taxonomy" id="2053526"/>
    <lineage>
        <taxon>Bacteria</taxon>
        <taxon>Katanobacteria</taxon>
    </lineage>
</organism>
<dbReference type="GO" id="GO:0008236">
    <property type="term" value="F:serine-type peptidase activity"/>
    <property type="evidence" value="ECO:0007669"/>
    <property type="project" value="UniProtKB-KW"/>
</dbReference>
<evidence type="ECO:0000256" key="1">
    <source>
        <dbReference type="ARBA" id="ARBA00009179"/>
    </source>
</evidence>
<name>A0A7X9HGX7_UNCKA</name>
<evidence type="ECO:0000313" key="9">
    <source>
        <dbReference type="Proteomes" id="UP000526033"/>
    </source>
</evidence>
<dbReference type="Gene3D" id="3.90.226.10">
    <property type="entry name" value="2-enoyl-CoA Hydratase, Chain A, domain 1"/>
    <property type="match status" value="1"/>
</dbReference>
<evidence type="ECO:0000256" key="5">
    <source>
        <dbReference type="RuleBase" id="RU004404"/>
    </source>
</evidence>
<dbReference type="Gene3D" id="3.30.750.44">
    <property type="match status" value="1"/>
</dbReference>
<dbReference type="InterPro" id="IPR055210">
    <property type="entry name" value="CtpA/B_N"/>
</dbReference>
<dbReference type="InterPro" id="IPR001478">
    <property type="entry name" value="PDZ"/>
</dbReference>
<keyword evidence="6" id="KW-0472">Membrane</keyword>
<evidence type="ECO:0000256" key="6">
    <source>
        <dbReference type="SAM" id="Phobius"/>
    </source>
</evidence>
<comment type="caution">
    <text evidence="8">The sequence shown here is derived from an EMBL/GenBank/DDBJ whole genome shotgun (WGS) entry which is preliminary data.</text>
</comment>
<dbReference type="SMART" id="SM00245">
    <property type="entry name" value="TSPc"/>
    <property type="match status" value="1"/>
</dbReference>
<dbReference type="InterPro" id="IPR041489">
    <property type="entry name" value="PDZ_6"/>
</dbReference>
<dbReference type="InterPro" id="IPR029045">
    <property type="entry name" value="ClpP/crotonase-like_dom_sf"/>
</dbReference>
<dbReference type="Pfam" id="PF03572">
    <property type="entry name" value="Peptidase_S41"/>
    <property type="match status" value="1"/>
</dbReference>
<dbReference type="InterPro" id="IPR005151">
    <property type="entry name" value="Tail-specific_protease"/>
</dbReference>
<comment type="similarity">
    <text evidence="1 5">Belongs to the peptidase S41A family.</text>
</comment>
<sequence>MNNFERFQRTLLVILIAIGCFYGGYYFGNSGYVFQLRKNPIPIEIKNKTALNTTVDFQLFWDVWNDVTNTYLERPVDPQKMMYGAIQGMVASLGDPYTSFLPPKVNEAVNGDLNGEYKGIGAELGMKDGILIIAAPMEGSPAKAAGLKAGDYILSINDESTAGISISEAVSKIRGEAGTAVTLKVQTDKNDPREVKITRGTINVPSITWEDKGDGVAYIKLSRFGDDTNTEWSKIVSEINIKMKDLDSVILDVRGNPGGYLTAAVYIGEEFFRDKPVLYEESDMGKQTPSMAKRVGVFQKLPAVYVLIDEGSASASEIIAAALHDNIGAVLIGNKSFGKGTIQTAKDYEDGSGVHITIAKWLTPKKEWVHKKGIEPDIKVDRTDDDFNNNRDPQLDKALELAKQI</sequence>
<dbReference type="GO" id="GO:0007165">
    <property type="term" value="P:signal transduction"/>
    <property type="evidence" value="ECO:0007669"/>
    <property type="project" value="TreeGrafter"/>
</dbReference>
<dbReference type="GO" id="GO:0030288">
    <property type="term" value="C:outer membrane-bounded periplasmic space"/>
    <property type="evidence" value="ECO:0007669"/>
    <property type="project" value="TreeGrafter"/>
</dbReference>